<dbReference type="PROSITE" id="PS50294">
    <property type="entry name" value="WD_REPEATS_REGION"/>
    <property type="match status" value="2"/>
</dbReference>
<dbReference type="PROSITE" id="PS00678">
    <property type="entry name" value="WD_REPEATS_1"/>
    <property type="match status" value="1"/>
</dbReference>
<dbReference type="GO" id="GO:0043161">
    <property type="term" value="P:proteasome-mediated ubiquitin-dependent protein catabolic process"/>
    <property type="evidence" value="ECO:0007669"/>
    <property type="project" value="TreeGrafter"/>
</dbReference>
<dbReference type="EnsemblProtists" id="EOD07610">
    <property type="protein sequence ID" value="EOD07610"/>
    <property type="gene ID" value="EMIHUDRAFT_52759"/>
</dbReference>
<keyword evidence="2" id="KW-0677">Repeat</keyword>
<reference evidence="8" key="1">
    <citation type="journal article" date="2013" name="Nature">
        <title>Pan genome of the phytoplankton Emiliania underpins its global distribution.</title>
        <authorList>
            <person name="Read B.A."/>
            <person name="Kegel J."/>
            <person name="Klute M.J."/>
            <person name="Kuo A."/>
            <person name="Lefebvre S.C."/>
            <person name="Maumus F."/>
            <person name="Mayer C."/>
            <person name="Miller J."/>
            <person name="Monier A."/>
            <person name="Salamov A."/>
            <person name="Young J."/>
            <person name="Aguilar M."/>
            <person name="Claverie J.M."/>
            <person name="Frickenhaus S."/>
            <person name="Gonzalez K."/>
            <person name="Herman E.K."/>
            <person name="Lin Y.C."/>
            <person name="Napier J."/>
            <person name="Ogata H."/>
            <person name="Sarno A.F."/>
            <person name="Shmutz J."/>
            <person name="Schroeder D."/>
            <person name="de Vargas C."/>
            <person name="Verret F."/>
            <person name="von Dassow P."/>
            <person name="Valentin K."/>
            <person name="Van de Peer Y."/>
            <person name="Wheeler G."/>
            <person name="Dacks J.B."/>
            <person name="Delwiche C.F."/>
            <person name="Dyhrman S.T."/>
            <person name="Glockner G."/>
            <person name="John U."/>
            <person name="Richards T."/>
            <person name="Worden A.Z."/>
            <person name="Zhang X."/>
            <person name="Grigoriev I.V."/>
            <person name="Allen A.E."/>
            <person name="Bidle K."/>
            <person name="Borodovsky M."/>
            <person name="Bowler C."/>
            <person name="Brownlee C."/>
            <person name="Cock J.M."/>
            <person name="Elias M."/>
            <person name="Gladyshev V.N."/>
            <person name="Groth M."/>
            <person name="Guda C."/>
            <person name="Hadaegh A."/>
            <person name="Iglesias-Rodriguez M.D."/>
            <person name="Jenkins J."/>
            <person name="Jones B.M."/>
            <person name="Lawson T."/>
            <person name="Leese F."/>
            <person name="Lindquist E."/>
            <person name="Lobanov A."/>
            <person name="Lomsadze A."/>
            <person name="Malik S.B."/>
            <person name="Marsh M.E."/>
            <person name="Mackinder L."/>
            <person name="Mock T."/>
            <person name="Mueller-Roeber B."/>
            <person name="Pagarete A."/>
            <person name="Parker M."/>
            <person name="Probert I."/>
            <person name="Quesneville H."/>
            <person name="Raines C."/>
            <person name="Rensing S.A."/>
            <person name="Riano-Pachon D.M."/>
            <person name="Richier S."/>
            <person name="Rokitta S."/>
            <person name="Shiraiwa Y."/>
            <person name="Soanes D.M."/>
            <person name="van der Giezen M."/>
            <person name="Wahlund T.M."/>
            <person name="Williams B."/>
            <person name="Wilson W."/>
            <person name="Wolfe G."/>
            <person name="Wurch L.L."/>
        </authorList>
    </citation>
    <scope>NUCLEOTIDE SEQUENCE</scope>
</reference>
<dbReference type="SUPFAM" id="SSF50978">
    <property type="entry name" value="WD40 repeat-like"/>
    <property type="match status" value="1"/>
</dbReference>
<dbReference type="SMART" id="SM00320">
    <property type="entry name" value="WD40"/>
    <property type="match status" value="3"/>
</dbReference>
<evidence type="ECO:0000256" key="2">
    <source>
        <dbReference type="ARBA" id="ARBA00022737"/>
    </source>
</evidence>
<evidence type="ECO:0000256" key="1">
    <source>
        <dbReference type="ARBA" id="ARBA00022574"/>
    </source>
</evidence>
<dbReference type="PROSITE" id="PS50082">
    <property type="entry name" value="WD_REPEATS_2"/>
    <property type="match status" value="2"/>
</dbReference>
<feature type="repeat" description="WD" evidence="5">
    <location>
        <begin position="151"/>
        <end position="186"/>
    </location>
</feature>
<dbReference type="InterPro" id="IPR020472">
    <property type="entry name" value="WD40_PAC1"/>
</dbReference>
<feature type="compositionally biased region" description="Pro residues" evidence="6">
    <location>
        <begin position="40"/>
        <end position="50"/>
    </location>
</feature>
<evidence type="ECO:0000256" key="5">
    <source>
        <dbReference type="PROSITE-ProRule" id="PRU00221"/>
    </source>
</evidence>
<keyword evidence="3" id="KW-0227">DNA damage</keyword>
<dbReference type="PRINTS" id="PR00320">
    <property type="entry name" value="GPROTEINBRPT"/>
</dbReference>
<dbReference type="Gene3D" id="2.130.10.10">
    <property type="entry name" value="YVTN repeat-like/Quinoprotein amine dehydrogenase"/>
    <property type="match status" value="1"/>
</dbReference>
<evidence type="ECO:0000256" key="3">
    <source>
        <dbReference type="ARBA" id="ARBA00022763"/>
    </source>
</evidence>
<organism evidence="7 8">
    <name type="scientific">Emiliania huxleyi (strain CCMP1516)</name>
    <dbReference type="NCBI Taxonomy" id="280463"/>
    <lineage>
        <taxon>Eukaryota</taxon>
        <taxon>Haptista</taxon>
        <taxon>Haptophyta</taxon>
        <taxon>Prymnesiophyceae</taxon>
        <taxon>Isochrysidales</taxon>
        <taxon>Noelaerhabdaceae</taxon>
        <taxon>Emiliania</taxon>
    </lineage>
</organism>
<dbReference type="GO" id="GO:0031464">
    <property type="term" value="C:Cul4A-RING E3 ubiquitin ligase complex"/>
    <property type="evidence" value="ECO:0007669"/>
    <property type="project" value="TreeGrafter"/>
</dbReference>
<sequence length="197" mass="21305">MTPRGDAVTTLSLEAIDERYLLAGCADASVALYDVADTPSAPPRGPPQPRRPVVQATRRSCRSGHTGAVACVQWFPHDTGAFVSGGYDALVKLWDTNTMSPACDFESAGRVHCVCMSEVASRHNLIAACADGDDREVVLYDPNVGHAAHRLCGHRGVPWALAWSPRDEHHLVSGGSDGSLRLWDIRKNIRGCLRSFD</sequence>
<dbReference type="InterPro" id="IPR036322">
    <property type="entry name" value="WD40_repeat_dom_sf"/>
</dbReference>
<proteinExistence type="predicted"/>
<dbReference type="InterPro" id="IPR042238">
    <property type="entry name" value="Rad28/ERCC8/Ckn1/ATCSA-1"/>
</dbReference>
<dbReference type="GO" id="GO:0006283">
    <property type="term" value="P:transcription-coupled nucleotide-excision repair"/>
    <property type="evidence" value="ECO:0007669"/>
    <property type="project" value="InterPro"/>
</dbReference>
<keyword evidence="4" id="KW-0234">DNA repair</keyword>
<evidence type="ECO:0000313" key="8">
    <source>
        <dbReference type="Proteomes" id="UP000013827"/>
    </source>
</evidence>
<feature type="region of interest" description="Disordered" evidence="6">
    <location>
        <begin position="37"/>
        <end position="57"/>
    </location>
</feature>
<dbReference type="HOGENOM" id="CLU_116111_0_0_1"/>
<evidence type="ECO:0000313" key="7">
    <source>
        <dbReference type="EnsemblProtists" id="EOD07610"/>
    </source>
</evidence>
<dbReference type="Pfam" id="PF00400">
    <property type="entry name" value="WD40"/>
    <property type="match status" value="2"/>
</dbReference>
<dbReference type="STRING" id="2903.R1CZ21"/>
<dbReference type="InterPro" id="IPR019775">
    <property type="entry name" value="WD40_repeat_CS"/>
</dbReference>
<keyword evidence="1 5" id="KW-0853">WD repeat</keyword>
<dbReference type="GO" id="GO:0000209">
    <property type="term" value="P:protein polyubiquitination"/>
    <property type="evidence" value="ECO:0007669"/>
    <property type="project" value="TreeGrafter"/>
</dbReference>
<dbReference type="InterPro" id="IPR015943">
    <property type="entry name" value="WD40/YVTN_repeat-like_dom_sf"/>
</dbReference>
<reference evidence="7" key="2">
    <citation type="submission" date="2024-10" db="UniProtKB">
        <authorList>
            <consortium name="EnsemblProtists"/>
        </authorList>
    </citation>
    <scope>IDENTIFICATION</scope>
</reference>
<dbReference type="PaxDb" id="2903-EOD07610"/>
<evidence type="ECO:0000256" key="4">
    <source>
        <dbReference type="ARBA" id="ARBA00023204"/>
    </source>
</evidence>
<dbReference type="AlphaFoldDB" id="A0A0D3I8M5"/>
<dbReference type="KEGG" id="ehx:EMIHUDRAFT_52759"/>
<dbReference type="eggNOG" id="KOG4283">
    <property type="taxonomic scope" value="Eukaryota"/>
</dbReference>
<dbReference type="Proteomes" id="UP000013827">
    <property type="component" value="Unassembled WGS sequence"/>
</dbReference>
<dbReference type="PANTHER" id="PTHR46202:SF1">
    <property type="entry name" value="DNA EXCISION REPAIR PROTEIN ERCC-8"/>
    <property type="match status" value="1"/>
</dbReference>
<protein>
    <submittedName>
        <fullName evidence="7">Uncharacterized protein</fullName>
    </submittedName>
</protein>
<accession>A0A0D3I8M5</accession>
<feature type="repeat" description="WD" evidence="5">
    <location>
        <begin position="62"/>
        <end position="98"/>
    </location>
</feature>
<keyword evidence="8" id="KW-1185">Reference proteome</keyword>
<evidence type="ECO:0000256" key="6">
    <source>
        <dbReference type="SAM" id="MobiDB-lite"/>
    </source>
</evidence>
<dbReference type="PANTHER" id="PTHR46202">
    <property type="entry name" value="DNA EXCISION REPAIR PROTEIN ERCC-8"/>
    <property type="match status" value="1"/>
</dbReference>
<name>A0A0D3I8M5_EMIH1</name>
<dbReference type="GO" id="GO:0000109">
    <property type="term" value="C:nucleotide-excision repair complex"/>
    <property type="evidence" value="ECO:0007669"/>
    <property type="project" value="TreeGrafter"/>
</dbReference>
<dbReference type="InterPro" id="IPR001680">
    <property type="entry name" value="WD40_rpt"/>
</dbReference>